<evidence type="ECO:0000313" key="2">
    <source>
        <dbReference type="Proteomes" id="UP001150942"/>
    </source>
</evidence>
<reference evidence="1" key="1">
    <citation type="submission" date="2022-11" db="EMBL/GenBank/DDBJ databases">
        <authorList>
            <person name="Petersen C."/>
        </authorList>
    </citation>
    <scope>NUCLEOTIDE SEQUENCE</scope>
    <source>
        <strain evidence="1">IBT 20477</strain>
    </source>
</reference>
<sequence length="147" mass="17098">MDKITKFLPWVFHGWCKPRTLEIDKGFGSWYECELQVTLDTTEGKGKKARKLEVLRIFRATPSVKWDKEFDLQVALWLKSEVLEELAPCLLEKHNRDPTGAVDFSSLPWPKKEAGMKSLMPPIPSRRSARIRDFQRKRKQDPLLCGV</sequence>
<dbReference type="Proteomes" id="UP001150942">
    <property type="component" value="Unassembled WGS sequence"/>
</dbReference>
<reference evidence="1" key="2">
    <citation type="journal article" date="2023" name="IMA Fungus">
        <title>Comparative genomic study of the Penicillium genus elucidates a diverse pangenome and 15 lateral gene transfer events.</title>
        <authorList>
            <person name="Petersen C."/>
            <person name="Sorensen T."/>
            <person name="Nielsen M.R."/>
            <person name="Sondergaard T.E."/>
            <person name="Sorensen J.L."/>
            <person name="Fitzpatrick D.A."/>
            <person name="Frisvad J.C."/>
            <person name="Nielsen K.L."/>
        </authorList>
    </citation>
    <scope>NUCLEOTIDE SEQUENCE</scope>
    <source>
        <strain evidence="1">IBT 20477</strain>
    </source>
</reference>
<accession>A0A9W9N456</accession>
<dbReference type="EMBL" id="JAPQKQ010000001">
    <property type="protein sequence ID" value="KAJ5212892.1"/>
    <property type="molecule type" value="Genomic_DNA"/>
</dbReference>
<comment type="caution">
    <text evidence="1">The sequence shown here is derived from an EMBL/GenBank/DDBJ whole genome shotgun (WGS) entry which is preliminary data.</text>
</comment>
<proteinExistence type="predicted"/>
<gene>
    <name evidence="1" type="ORF">N7449_000061</name>
</gene>
<dbReference type="OrthoDB" id="4372468at2759"/>
<protein>
    <submittedName>
        <fullName evidence="1">Uncharacterized protein</fullName>
    </submittedName>
</protein>
<organism evidence="1 2">
    <name type="scientific">Penicillium cf. viridicatum</name>
    <dbReference type="NCBI Taxonomy" id="2972119"/>
    <lineage>
        <taxon>Eukaryota</taxon>
        <taxon>Fungi</taxon>
        <taxon>Dikarya</taxon>
        <taxon>Ascomycota</taxon>
        <taxon>Pezizomycotina</taxon>
        <taxon>Eurotiomycetes</taxon>
        <taxon>Eurotiomycetidae</taxon>
        <taxon>Eurotiales</taxon>
        <taxon>Aspergillaceae</taxon>
        <taxon>Penicillium</taxon>
    </lineage>
</organism>
<dbReference type="AlphaFoldDB" id="A0A9W9N456"/>
<evidence type="ECO:0000313" key="1">
    <source>
        <dbReference type="EMBL" id="KAJ5212892.1"/>
    </source>
</evidence>
<keyword evidence="2" id="KW-1185">Reference proteome</keyword>
<name>A0A9W9N456_9EURO</name>